<accession>A0ABN9RSM9</accession>
<feature type="region of interest" description="Disordered" evidence="1">
    <location>
        <begin position="146"/>
        <end position="173"/>
    </location>
</feature>
<dbReference type="EMBL" id="CAUYUJ010007891">
    <property type="protein sequence ID" value="CAK0822282.1"/>
    <property type="molecule type" value="Genomic_DNA"/>
</dbReference>
<evidence type="ECO:0000313" key="2">
    <source>
        <dbReference type="EMBL" id="CAK0822282.1"/>
    </source>
</evidence>
<comment type="caution">
    <text evidence="2">The sequence shown here is derived from an EMBL/GenBank/DDBJ whole genome shotgun (WGS) entry which is preliminary data.</text>
</comment>
<proteinExistence type="predicted"/>
<reference evidence="2" key="1">
    <citation type="submission" date="2023-10" db="EMBL/GenBank/DDBJ databases">
        <authorList>
            <person name="Chen Y."/>
            <person name="Shah S."/>
            <person name="Dougan E. K."/>
            <person name="Thang M."/>
            <person name="Chan C."/>
        </authorList>
    </citation>
    <scope>NUCLEOTIDE SEQUENCE [LARGE SCALE GENOMIC DNA]</scope>
</reference>
<name>A0ABN9RSM9_9DINO</name>
<protein>
    <submittedName>
        <fullName evidence="2">Uncharacterized protein</fullName>
    </submittedName>
</protein>
<gene>
    <name evidence="2" type="ORF">PCOR1329_LOCUS23341</name>
</gene>
<dbReference type="Proteomes" id="UP001189429">
    <property type="component" value="Unassembled WGS sequence"/>
</dbReference>
<organism evidence="2 3">
    <name type="scientific">Prorocentrum cordatum</name>
    <dbReference type="NCBI Taxonomy" id="2364126"/>
    <lineage>
        <taxon>Eukaryota</taxon>
        <taxon>Sar</taxon>
        <taxon>Alveolata</taxon>
        <taxon>Dinophyceae</taxon>
        <taxon>Prorocentrales</taxon>
        <taxon>Prorocentraceae</taxon>
        <taxon>Prorocentrum</taxon>
    </lineage>
</organism>
<keyword evidence="3" id="KW-1185">Reference proteome</keyword>
<sequence>MVRSGKGGLVARHGVGAVTVPAIEAAAALLLLLQAGAPSSPQPAANAERALAGEDSGRRGLSSRAQRLLGIAAELVALTGEATLAKGLARLRDAGRWPPTHLERAWRELDAASRLLRHLGEGERALQEALCWFDCGGDAGSSEPAFTTAGLDVDSPAEGSQAARDFEDQEGSDLTELQGFGEKDTDASRAAMGTVAGASAAGGVSAAMAAGASAAVVVAEIPAVAVDVLAAHMGAECDATEADDDVFHEAEEADAEATLGESWAEFAVDARDFPTPRGAMVGAAGEAPPEADDGRDGGRVVSQASVQKEERGCGHRAAPLPEDGTADEWLANARGCFADLGFEVAEANGDLRATVGAVDRELASRGRRKLKASQRQGRKR</sequence>
<evidence type="ECO:0000313" key="3">
    <source>
        <dbReference type="Proteomes" id="UP001189429"/>
    </source>
</evidence>
<evidence type="ECO:0000256" key="1">
    <source>
        <dbReference type="SAM" id="MobiDB-lite"/>
    </source>
</evidence>